<dbReference type="PANTHER" id="PTHR38733">
    <property type="entry name" value="PROTEIN MCRC"/>
    <property type="match status" value="1"/>
</dbReference>
<evidence type="ECO:0000313" key="2">
    <source>
        <dbReference type="EMBL" id="TDV52210.1"/>
    </source>
</evidence>
<dbReference type="Pfam" id="PF10117">
    <property type="entry name" value="McrBC"/>
    <property type="match status" value="1"/>
</dbReference>
<dbReference type="EMBL" id="SOCP01000005">
    <property type="protein sequence ID" value="TDV52210.1"/>
    <property type="molecule type" value="Genomic_DNA"/>
</dbReference>
<organism evidence="2 3">
    <name type="scientific">Actinophytocola oryzae</name>
    <dbReference type="NCBI Taxonomy" id="502181"/>
    <lineage>
        <taxon>Bacteria</taxon>
        <taxon>Bacillati</taxon>
        <taxon>Actinomycetota</taxon>
        <taxon>Actinomycetes</taxon>
        <taxon>Pseudonocardiales</taxon>
        <taxon>Pseudonocardiaceae</taxon>
    </lineage>
</organism>
<feature type="region of interest" description="Disordered" evidence="1">
    <location>
        <begin position="262"/>
        <end position="290"/>
    </location>
</feature>
<dbReference type="InterPro" id="IPR019292">
    <property type="entry name" value="McrC"/>
</dbReference>
<accession>A0A4R7VR12</accession>
<feature type="compositionally biased region" description="Polar residues" evidence="1">
    <location>
        <begin position="262"/>
        <end position="276"/>
    </location>
</feature>
<comment type="caution">
    <text evidence="2">The sequence shown here is derived from an EMBL/GenBank/DDBJ whole genome shotgun (WGS) entry which is preliminary data.</text>
</comment>
<keyword evidence="3" id="KW-1185">Reference proteome</keyword>
<proteinExistence type="predicted"/>
<dbReference type="PANTHER" id="PTHR38733:SF1">
    <property type="entry name" value="TYPE IV METHYL-DIRECTED RESTRICTION ENZYME ECOKMCRBC"/>
    <property type="match status" value="1"/>
</dbReference>
<evidence type="ECO:0000256" key="1">
    <source>
        <dbReference type="SAM" id="MobiDB-lite"/>
    </source>
</evidence>
<protein>
    <submittedName>
        <fullName evidence="2">McrBC 5-methylcytosine restriction system component</fullName>
    </submittedName>
</protein>
<reference evidence="2 3" key="1">
    <citation type="submission" date="2019-03" db="EMBL/GenBank/DDBJ databases">
        <title>Genomic Encyclopedia of Archaeal and Bacterial Type Strains, Phase II (KMG-II): from individual species to whole genera.</title>
        <authorList>
            <person name="Goeker M."/>
        </authorList>
    </citation>
    <scope>NUCLEOTIDE SEQUENCE [LARGE SCALE GENOMIC DNA]</scope>
    <source>
        <strain evidence="2 3">DSM 45499</strain>
    </source>
</reference>
<dbReference type="Proteomes" id="UP000294927">
    <property type="component" value="Unassembled WGS sequence"/>
</dbReference>
<gene>
    <name evidence="2" type="ORF">CLV71_105341</name>
</gene>
<sequence>MMGYYTKTINWRDEDVAVGQAEDLVATMAVVFERQAARALSLGALQGYNAIDSTSAVMRGKLRLPEQVRRHYGCTMPLEVTYDEFTFDIPENQLLLAATVRLLRLRRLPEEVCRQLRRIVEQLVGVRLLKPQEPIPQCPPTRLNERYQYALHLARLILHGSSAELGETDVSVSGFLLTMHRIFEDFICATLTEELTKYRGYTDIQRDIYLDEGNQVTITLTWFGTPARSGRWRWWTPNTTSTWTTTTSSRCSHTARFSTRTAAISSMQGSQDTRPGTESEAPASKSSNTG</sequence>
<name>A0A4R7VR12_9PSEU</name>
<evidence type="ECO:0000313" key="3">
    <source>
        <dbReference type="Proteomes" id="UP000294927"/>
    </source>
</evidence>
<dbReference type="AlphaFoldDB" id="A0A4R7VR12"/>